<gene>
    <name evidence="3" type="ORF">ALIPUT_01893</name>
</gene>
<evidence type="ECO:0000313" key="4">
    <source>
        <dbReference type="Proteomes" id="UP000005819"/>
    </source>
</evidence>
<organism evidence="3 4">
    <name type="scientific">Alistipes putredinis DSM 17216</name>
    <dbReference type="NCBI Taxonomy" id="445970"/>
    <lineage>
        <taxon>Bacteria</taxon>
        <taxon>Pseudomonadati</taxon>
        <taxon>Bacteroidota</taxon>
        <taxon>Bacteroidia</taxon>
        <taxon>Bacteroidales</taxon>
        <taxon>Rikenellaceae</taxon>
        <taxon>Alistipes</taxon>
    </lineage>
</organism>
<dbReference type="Pfam" id="PF04187">
    <property type="entry name" value="Cofac_haem_bdg"/>
    <property type="match status" value="1"/>
</dbReference>
<evidence type="ECO:0000259" key="2">
    <source>
        <dbReference type="Pfam" id="PF04187"/>
    </source>
</evidence>
<dbReference type="eggNOG" id="COG3016">
    <property type="taxonomic scope" value="Bacteria"/>
</dbReference>
<dbReference type="InterPro" id="IPR007314">
    <property type="entry name" value="Cofac_haem-bd_dom"/>
</dbReference>
<reference evidence="3" key="1">
    <citation type="submission" date="2007-10" db="EMBL/GenBank/DDBJ databases">
        <authorList>
            <person name="Fulton L."/>
            <person name="Clifton S."/>
            <person name="Fulton B."/>
            <person name="Xu J."/>
            <person name="Minx P."/>
            <person name="Pepin K.H."/>
            <person name="Johnson M."/>
            <person name="Thiruvilangam P."/>
            <person name="Bhonagiri V."/>
            <person name="Nash W.E."/>
            <person name="Mardis E.R."/>
            <person name="Wilson R.K."/>
        </authorList>
    </citation>
    <scope>NUCLEOTIDE SEQUENCE [LARGE SCALE GENOMIC DNA]</scope>
    <source>
        <strain evidence="3">DSM 17216</strain>
    </source>
</reference>
<keyword evidence="4" id="KW-1185">Reference proteome</keyword>
<protein>
    <recommendedName>
        <fullName evidence="2">Haem-binding uptake Tiki superfamily ChaN domain-containing protein</fullName>
    </recommendedName>
</protein>
<evidence type="ECO:0000256" key="1">
    <source>
        <dbReference type="SAM" id="SignalP"/>
    </source>
</evidence>
<keyword evidence="1" id="KW-0732">Signal</keyword>
<dbReference type="EMBL" id="ABFK02000020">
    <property type="protein sequence ID" value="EDS02369.1"/>
    <property type="molecule type" value="Genomic_DNA"/>
</dbReference>
<reference evidence="3" key="2">
    <citation type="submission" date="2013-09" db="EMBL/GenBank/DDBJ databases">
        <title>Draft genome sequence of Alistipes putredinis (DSM 17216).</title>
        <authorList>
            <person name="Sudarsanam P."/>
            <person name="Ley R."/>
            <person name="Guruge J."/>
            <person name="Turnbaugh P.J."/>
            <person name="Mahowald M."/>
            <person name="Liep D."/>
            <person name="Gordon J."/>
        </authorList>
    </citation>
    <scope>NUCLEOTIDE SEQUENCE</scope>
    <source>
        <strain evidence="3">DSM 17216</strain>
    </source>
</reference>
<dbReference type="AlphaFoldDB" id="B0MXM8"/>
<feature type="signal peptide" evidence="1">
    <location>
        <begin position="1"/>
        <end position="29"/>
    </location>
</feature>
<dbReference type="SUPFAM" id="SSF159501">
    <property type="entry name" value="EreA/ChaN-like"/>
    <property type="match status" value="1"/>
</dbReference>
<feature type="domain" description="Haem-binding uptake Tiki superfamily ChaN" evidence="2">
    <location>
        <begin position="50"/>
        <end position="253"/>
    </location>
</feature>
<evidence type="ECO:0000313" key="3">
    <source>
        <dbReference type="EMBL" id="EDS02369.1"/>
    </source>
</evidence>
<sequence>MYQNNKQNGKMKKILVSLICCLTATLGWAQEKNAYTLFDAQGNRVDYTQMMDVLERQDVVFIGEIHNCPIAHWMEYEIVKDLYDRHGDRLMIGAEMFERDNQLILDEYLAGMITPERFNAEAKLWPNYKTDYSPIVEFAKEHKIPFVATNVARRYANMVAKGGFEALDGLSDEAKRYIAPLPLNYVPNKSVDEYFGAMKMPGMKQSAAENLSKAQAVKDATMAWSIAERMQSKLVHMNGNFHSTDHCGIITYLNQYRPGLKIGTVEVIRQENTDKLDPEALGKADFFICVPKDMTSTF</sequence>
<accession>B0MXM8</accession>
<comment type="caution">
    <text evidence="3">The sequence shown here is derived from an EMBL/GenBank/DDBJ whole genome shotgun (WGS) entry which is preliminary data.</text>
</comment>
<dbReference type="CDD" id="cd14727">
    <property type="entry name" value="ChanN-like"/>
    <property type="match status" value="1"/>
</dbReference>
<dbReference type="Proteomes" id="UP000005819">
    <property type="component" value="Unassembled WGS sequence"/>
</dbReference>
<dbReference type="Gene3D" id="3.40.50.11550">
    <property type="match status" value="1"/>
</dbReference>
<proteinExistence type="predicted"/>
<feature type="chain" id="PRO_5002750601" description="Haem-binding uptake Tiki superfamily ChaN domain-containing protein" evidence="1">
    <location>
        <begin position="30"/>
        <end position="298"/>
    </location>
</feature>
<name>B0MXM8_9BACT</name>
<dbReference type="HOGENOM" id="CLU_035488_0_0_10"/>